<reference evidence="14 15" key="1">
    <citation type="submission" date="2018-03" db="EMBL/GenBank/DDBJ databases">
        <title>Genomic Encyclopedia of Archaeal and Bacterial Type Strains, Phase II (KMG-II): from individual species to whole genera.</title>
        <authorList>
            <person name="Goeker M."/>
        </authorList>
    </citation>
    <scope>NUCLEOTIDE SEQUENCE [LARGE SCALE GENOMIC DNA]</scope>
    <source>
        <strain evidence="14 15">DSM 44946</strain>
    </source>
</reference>
<dbReference type="CDD" id="cd05007">
    <property type="entry name" value="SIS_Etherase"/>
    <property type="match status" value="1"/>
</dbReference>
<evidence type="ECO:0000313" key="15">
    <source>
        <dbReference type="Proteomes" id="UP000237797"/>
    </source>
</evidence>
<dbReference type="RefSeq" id="WP_106345297.1">
    <property type="nucleotide sequence ID" value="NZ_PVNE01000013.1"/>
</dbReference>
<dbReference type="GO" id="GO:0097173">
    <property type="term" value="P:N-acetylmuramic acid catabolic process"/>
    <property type="evidence" value="ECO:0007669"/>
    <property type="project" value="UniProtKB-UniPathway"/>
</dbReference>
<dbReference type="PROSITE" id="PS51464">
    <property type="entry name" value="SIS"/>
    <property type="match status" value="1"/>
</dbReference>
<evidence type="ECO:0000256" key="5">
    <source>
        <dbReference type="ARBA" id="ARBA00060595"/>
    </source>
</evidence>
<dbReference type="OrthoDB" id="9813395at2"/>
<name>A0A2T0LEG1_9BACL</name>
<evidence type="ECO:0000256" key="1">
    <source>
        <dbReference type="ARBA" id="ARBA00011738"/>
    </source>
</evidence>
<comment type="similarity">
    <text evidence="7 12">Belongs to the GCKR-like family. MurNAc-6-P etherase subfamily.</text>
</comment>
<evidence type="ECO:0000256" key="7">
    <source>
        <dbReference type="ARBA" id="ARBA00061234"/>
    </source>
</evidence>
<keyword evidence="15" id="KW-1185">Reference proteome</keyword>
<feature type="active site" evidence="12">
    <location>
        <position position="115"/>
    </location>
</feature>
<dbReference type="PANTHER" id="PTHR10088">
    <property type="entry name" value="GLUCOKINASE REGULATORY PROTEIN"/>
    <property type="match status" value="1"/>
</dbReference>
<dbReference type="FunFam" id="3.40.50.10490:FF:000014">
    <property type="entry name" value="N-acetylmuramic acid 6-phosphate etherase"/>
    <property type="match status" value="1"/>
</dbReference>
<evidence type="ECO:0000256" key="8">
    <source>
        <dbReference type="ARBA" id="ARBA00067056"/>
    </source>
</evidence>
<evidence type="ECO:0000256" key="12">
    <source>
        <dbReference type="HAMAP-Rule" id="MF_00068"/>
    </source>
</evidence>
<dbReference type="AlphaFoldDB" id="A0A2T0LEG1"/>
<dbReference type="EMBL" id="PVNE01000013">
    <property type="protein sequence ID" value="PRX40486.1"/>
    <property type="molecule type" value="Genomic_DNA"/>
</dbReference>
<comment type="subunit">
    <text evidence="1 12">Homodimer.</text>
</comment>
<dbReference type="EC" id="4.2.1.126" evidence="8 12"/>
<feature type="active site" description="Proton donor" evidence="12">
    <location>
        <position position="84"/>
    </location>
</feature>
<dbReference type="GO" id="GO:0097367">
    <property type="term" value="F:carbohydrate derivative binding"/>
    <property type="evidence" value="ECO:0007669"/>
    <property type="project" value="InterPro"/>
</dbReference>
<dbReference type="InterPro" id="IPR005486">
    <property type="entry name" value="Glucokinase_regulatory_CS"/>
</dbReference>
<dbReference type="Pfam" id="PF22645">
    <property type="entry name" value="GKRP_SIS_N"/>
    <property type="match status" value="1"/>
</dbReference>
<keyword evidence="3 12" id="KW-0119">Carbohydrate metabolism</keyword>
<dbReference type="InterPro" id="IPR005488">
    <property type="entry name" value="Etherase_MurQ"/>
</dbReference>
<dbReference type="InterPro" id="IPR001347">
    <property type="entry name" value="SIS_dom"/>
</dbReference>
<dbReference type="Gene3D" id="3.40.50.10490">
    <property type="entry name" value="Glucose-6-phosphate isomerase like protein, domain 1"/>
    <property type="match status" value="1"/>
</dbReference>
<dbReference type="SUPFAM" id="SSF53697">
    <property type="entry name" value="SIS domain"/>
    <property type="match status" value="1"/>
</dbReference>
<comment type="miscellaneous">
    <text evidence="12">A lyase-type mechanism (elimination/hydration) is suggested for the cleavage of the lactyl ether bond of MurNAc 6-phosphate, with the formation of an alpha,beta-unsaturated aldehyde intermediate with (E)-stereochemistry, followed by the syn addition of water to give product.</text>
</comment>
<proteinExistence type="inferred from homology"/>
<dbReference type="NCBIfam" id="TIGR00274">
    <property type="entry name" value="N-acetylmuramic acid 6-phosphate etherase"/>
    <property type="match status" value="1"/>
</dbReference>
<dbReference type="GO" id="GO:0016835">
    <property type="term" value="F:carbon-oxygen lyase activity"/>
    <property type="evidence" value="ECO:0007669"/>
    <property type="project" value="UniProtKB-UniRule"/>
</dbReference>
<evidence type="ECO:0000256" key="11">
    <source>
        <dbReference type="ARBA" id="ARBA00084049"/>
    </source>
</evidence>
<evidence type="ECO:0000256" key="10">
    <source>
        <dbReference type="ARBA" id="ARBA00077905"/>
    </source>
</evidence>
<dbReference type="GO" id="GO:0046348">
    <property type="term" value="P:amino sugar catabolic process"/>
    <property type="evidence" value="ECO:0007669"/>
    <property type="project" value="InterPro"/>
</dbReference>
<gene>
    <name evidence="12" type="primary">murQ</name>
    <name evidence="14" type="ORF">CLV97_11373</name>
</gene>
<dbReference type="NCBIfam" id="NF009222">
    <property type="entry name" value="PRK12570.1"/>
    <property type="match status" value="1"/>
</dbReference>
<evidence type="ECO:0000256" key="6">
    <source>
        <dbReference type="ARBA" id="ARBA00060672"/>
    </source>
</evidence>
<feature type="domain" description="SIS" evidence="13">
    <location>
        <begin position="56"/>
        <end position="219"/>
    </location>
</feature>
<dbReference type="Gene3D" id="1.10.8.1080">
    <property type="match status" value="1"/>
</dbReference>
<evidence type="ECO:0000313" key="14">
    <source>
        <dbReference type="EMBL" id="PRX40486.1"/>
    </source>
</evidence>
<evidence type="ECO:0000256" key="9">
    <source>
        <dbReference type="ARBA" id="ARBA00070061"/>
    </source>
</evidence>
<dbReference type="PROSITE" id="PS01272">
    <property type="entry name" value="GCKR"/>
    <property type="match status" value="1"/>
</dbReference>
<dbReference type="GO" id="GO:0016803">
    <property type="term" value="F:ether hydrolase activity"/>
    <property type="evidence" value="ECO:0007669"/>
    <property type="project" value="TreeGrafter"/>
</dbReference>
<dbReference type="GO" id="GO:0009254">
    <property type="term" value="P:peptidoglycan turnover"/>
    <property type="evidence" value="ECO:0007669"/>
    <property type="project" value="TreeGrafter"/>
</dbReference>
<protein>
    <recommendedName>
        <fullName evidence="9 12">N-acetylmuramic acid 6-phosphate etherase</fullName>
        <shortName evidence="12">MurNAc-6-P etherase</shortName>
        <ecNumber evidence="8 12">4.2.1.126</ecNumber>
    </recommendedName>
    <alternativeName>
        <fullName evidence="11 12">N-acetylmuramic acid 6-phosphate hydrolase</fullName>
    </alternativeName>
    <alternativeName>
        <fullName evidence="10 12">N-acetylmuramic acid 6-phosphate lyase</fullName>
    </alternativeName>
</protein>
<dbReference type="HAMAP" id="MF_00068">
    <property type="entry name" value="MurQ"/>
    <property type="match status" value="1"/>
</dbReference>
<comment type="catalytic activity">
    <reaction evidence="4 12">
        <text>N-acetyl-D-muramate 6-phosphate + H2O = N-acetyl-D-glucosamine 6-phosphate + (R)-lactate</text>
        <dbReference type="Rhea" id="RHEA:26410"/>
        <dbReference type="ChEBI" id="CHEBI:15377"/>
        <dbReference type="ChEBI" id="CHEBI:16004"/>
        <dbReference type="ChEBI" id="CHEBI:57513"/>
        <dbReference type="ChEBI" id="CHEBI:58722"/>
        <dbReference type="EC" id="4.2.1.126"/>
    </reaction>
</comment>
<sequence length="298" mass="31340">MEPLDHLTTERENDKSAGLDEMSALEIVTLMNGEDRTVAEAVRKALPVIAEAVEAIVASFKAGGRLIYAGAGTSGRLGVLDASELPPTFGVDPSRAVALLAGGRDAVFQAKEGAEDDAEAGRRDLQGIRLESRDAVVGISASGRTPYVIGALEYAKEIGAKAISLSCNRPARMSSIADVAIEVVTGPEVLTGSTRLKAGTAQKMVLNMLSTAAMVRLGKTYKNLMVDVKPTNEKLVDRARRILMKATGVSYEEADRALKAADLQVKVALVMIQTGSTAEEARARLEASGGFVRAAVKG</sequence>
<dbReference type="NCBIfam" id="NF003915">
    <property type="entry name" value="PRK05441.1"/>
    <property type="match status" value="1"/>
</dbReference>
<evidence type="ECO:0000256" key="4">
    <source>
        <dbReference type="ARBA" id="ARBA00051747"/>
    </source>
</evidence>
<dbReference type="InterPro" id="IPR040190">
    <property type="entry name" value="MURQ/GCKR"/>
</dbReference>
<organism evidence="14 15">
    <name type="scientific">Planifilum fimeticola</name>
    <dbReference type="NCBI Taxonomy" id="201975"/>
    <lineage>
        <taxon>Bacteria</taxon>
        <taxon>Bacillati</taxon>
        <taxon>Bacillota</taxon>
        <taxon>Bacilli</taxon>
        <taxon>Bacillales</taxon>
        <taxon>Thermoactinomycetaceae</taxon>
        <taxon>Planifilum</taxon>
    </lineage>
</organism>
<comment type="pathway">
    <text evidence="5">Amino-sugar metabolism; 1,6-anhydro-N-acetylmuramate degradation.</text>
</comment>
<evidence type="ECO:0000259" key="13">
    <source>
        <dbReference type="PROSITE" id="PS51464"/>
    </source>
</evidence>
<accession>A0A2T0LEG1</accession>
<comment type="function">
    <text evidence="12">Specifically catalyzes the cleavage of the D-lactyl ether substituent of MurNAc 6-phosphate, producing GlcNAc 6-phosphate and D-lactate.</text>
</comment>
<dbReference type="FunFam" id="1.10.8.1080:FF:000001">
    <property type="entry name" value="N-acetylmuramic acid 6-phosphate etherase"/>
    <property type="match status" value="1"/>
</dbReference>
<comment type="pathway">
    <text evidence="6">Cell wall biogenesis.</text>
</comment>
<comment type="pathway">
    <text evidence="12">Amino-sugar metabolism; N-acetylmuramate degradation.</text>
</comment>
<evidence type="ECO:0000256" key="2">
    <source>
        <dbReference type="ARBA" id="ARBA00023239"/>
    </source>
</evidence>
<dbReference type="UniPathway" id="UPA00342"/>
<dbReference type="Proteomes" id="UP000237797">
    <property type="component" value="Unassembled WGS sequence"/>
</dbReference>
<dbReference type="PANTHER" id="PTHR10088:SF4">
    <property type="entry name" value="GLUCOKINASE REGULATORY PROTEIN"/>
    <property type="match status" value="1"/>
</dbReference>
<comment type="caution">
    <text evidence="14">The sequence shown here is derived from an EMBL/GenBank/DDBJ whole genome shotgun (WGS) entry which is preliminary data.</text>
</comment>
<evidence type="ECO:0000256" key="3">
    <source>
        <dbReference type="ARBA" id="ARBA00023277"/>
    </source>
</evidence>
<dbReference type="InterPro" id="IPR046348">
    <property type="entry name" value="SIS_dom_sf"/>
</dbReference>
<keyword evidence="2 12" id="KW-0456">Lyase</keyword>